<dbReference type="Pfam" id="PF17972">
    <property type="entry name" value="bMG5"/>
    <property type="match status" value="1"/>
</dbReference>
<comment type="caution">
    <text evidence="5">The sequence shown here is derived from an EMBL/GenBank/DDBJ whole genome shotgun (WGS) entry which is preliminary data.</text>
</comment>
<dbReference type="Gene3D" id="1.50.10.20">
    <property type="match status" value="1"/>
</dbReference>
<evidence type="ECO:0000256" key="1">
    <source>
        <dbReference type="ARBA" id="ARBA00010556"/>
    </source>
</evidence>
<sequence>MAVVCGVVVAAAGAAWWWNGSRSGDDGTAVTVVDGGSGSDTFVALDCKARLFDESPALAVTFSQPVDRRQRFDNYLQVSDLGAFNAADADASAVSGKPVATDEVAAGNVAKGSWVVGDNPRVVYFPAIQPQRKYKIGISSGLKNASGQTLDSLSTCEVASEAMPPSFYFASKGVVLPAGQNGGLPVVTVNTPEVDVQFLRVDAANLPTFYESALGVRGPAKAAEADASADADPDAGSDYDNDYGGNTGLKGTVSLWDLDRLKSMSRSVYQGRFLADASANRRHVTFLPVETIKELKEPGIYVAVMTQPGRFRDEYQVTYFYVTDVGLHARRYPNQLDAFATSLKSGKAVGDVEFELLDDKAKSLGKAKADGQGHAVFTGDVDAARVLLGRRGNEMSVVALQEPALDLSEFDVGGYPSRNNKLFVYAGRDLYRPGERFDVSVLARNPDGAPVAAMPLTATLKRPDGRVMQTAVWRPQANLPGYVQQPIVLPADAQTGSWLLEVRLDPAARSADASWKFQVEEFLPERMKLDLQSRQQILSPGDELKVQVRGDYLYGSPAAGNRVLGVVSVQRDRLALPTQLPGFIFGDFADDSRKQRKDLEETELDERGAVTLTVPLDVDGTHSPMKVKTSVSLLESGGRPVVRSIDRAVWPAKALIAVRPLFDRDVAREGALAEFEAVRVDAAGKFVPLESAQLRLYREERQYYWRFDDQRGWNSGFTENEDLIDSRTIALRERIKLGLPVTYGRYRLEISDPDTGETMRYRFYAGWGAQDAEDMGNRPDRVQLKLDKAPVREGDDVTLTITPPHDGEALIAVEGDKVLWSQRTSVKASGSTITIPVGKDWKRHDLYVSVAVFRPGSEGDRVTPARALGLIHLPLARDDRKLSVALTAPAKVLPEKRTTVKVKVGNLDKRSSEAADQSAYVTVSAVDLGILNITRYASPDPFDFFFGKHRYAPELLDLYGKLIEKMDGTQGKLKWGGDAASRDTRSLPTKVRLVDLFSGPVKLDASGEATVPLDLPDFNGTLRIMATAFTQDRYGSAQAEMVVAAPVVAELSTPRFISPGDEVTLALDVTNLSGAPQNLSIRLEGLDPVRIREGSRTVTLADKQRTTLRFGAEATGAYGLGRLRLVVDGAPAAGSTEPLHIVRESLLQVQPAVPAEREVKRARVEPGSSFRLEPTWTSRFYNESVTVGMSISNRPPFNIGRLVQGLLDYPYGCLEQTASAAYPHVFIDEVQAKAYGLTPRTRAERERMLEGAIARIAGQQKASGGFTLWGDGAQEIWLSAYVTGFLQDARTNGFNVPDTMARRSQEWLLTQLQQGVANIPALPANLQKDLAVGTRLRDTDYDALRNGHRRFAELANAAYVLARDQKAPLSTLRVLHDSFRNRARSPLPLVHLAVALKLMGDEARSKVALDDAMARPYGIDAGRGGGYGEWLGDYGSPVRDMAMSYALMAQNNLTHPRREVMLNDLAGRLAGRPYLSTQEQLALFLAARAAGGQNDAAWTAVLRNGAKDETLTSRTSESRTVAGDQLQQGVEVINQGTDVLFVEADIQGYPTAPAEPKSNGVRIVRTWYEADGKTWTGRSLKTGDTLIVKLDATADRRIEDGLIVDRVPAGFEVENLNLTQGAGLENWSIGGKDVAEALNDPAIKHREYRDDRYVAAVRIQGTVTVFYKVRVVTPGRFVVPAPVVEDMYRPDVRGVGTQSAGLVIQDPRGAAGSAR</sequence>
<dbReference type="InterPro" id="IPR051802">
    <property type="entry name" value="YfhM-like"/>
</dbReference>
<organism evidence="5 6">
    <name type="scientific">Pigmentiphaga litoralis</name>
    <dbReference type="NCBI Taxonomy" id="516702"/>
    <lineage>
        <taxon>Bacteria</taxon>
        <taxon>Pseudomonadati</taxon>
        <taxon>Pseudomonadota</taxon>
        <taxon>Betaproteobacteria</taxon>
        <taxon>Burkholderiales</taxon>
        <taxon>Alcaligenaceae</taxon>
        <taxon>Pigmentiphaga</taxon>
    </lineage>
</organism>
<dbReference type="InterPro" id="IPR021868">
    <property type="entry name" value="Alpha_2_Macroglob_MG3"/>
</dbReference>
<dbReference type="Proteomes" id="UP000542125">
    <property type="component" value="Unassembled WGS sequence"/>
</dbReference>
<gene>
    <name evidence="5" type="ORF">FHW18_005142</name>
</gene>
<dbReference type="InterPro" id="IPR002890">
    <property type="entry name" value="MG2"/>
</dbReference>
<dbReference type="SUPFAM" id="SSF48239">
    <property type="entry name" value="Terpenoid cyclases/Protein prenyltransferases"/>
    <property type="match status" value="1"/>
</dbReference>
<dbReference type="Pfam" id="PF21765">
    <property type="entry name" value="CUB_A2MG"/>
    <property type="match status" value="1"/>
</dbReference>
<evidence type="ECO:0000313" key="5">
    <source>
        <dbReference type="EMBL" id="NYE85823.1"/>
    </source>
</evidence>
<accession>A0A7Y9J0I2</accession>
<dbReference type="Gene3D" id="2.60.40.1930">
    <property type="match status" value="1"/>
</dbReference>
<dbReference type="InterPro" id="IPR001599">
    <property type="entry name" value="Macroglobln_a2"/>
</dbReference>
<proteinExistence type="inferred from homology"/>
<feature type="domain" description="Alpha-2-macroglobulin bait region" evidence="3">
    <location>
        <begin position="782"/>
        <end position="933"/>
    </location>
</feature>
<dbReference type="SMART" id="SM01419">
    <property type="entry name" value="Thiol-ester_cl"/>
    <property type="match status" value="1"/>
</dbReference>
<evidence type="ECO:0000259" key="3">
    <source>
        <dbReference type="SMART" id="SM01359"/>
    </source>
</evidence>
<dbReference type="InterPro" id="IPR041246">
    <property type="entry name" value="Bact_MG10"/>
</dbReference>
<dbReference type="Pfam" id="PF21142">
    <property type="entry name" value="A2M_bMG2"/>
    <property type="match status" value="1"/>
</dbReference>
<comment type="similarity">
    <text evidence="1">Belongs to the protease inhibitor I39 (alpha-2-macroglobulin) family. Bacterial alpha-2-macroglobulin subfamily.</text>
</comment>
<dbReference type="Pfam" id="PF00207">
    <property type="entry name" value="A2M"/>
    <property type="match status" value="1"/>
</dbReference>
<dbReference type="SMART" id="SM01359">
    <property type="entry name" value="A2M_N_2"/>
    <property type="match status" value="1"/>
</dbReference>
<dbReference type="EMBL" id="JACBYR010000003">
    <property type="protein sequence ID" value="NYE85823.1"/>
    <property type="molecule type" value="Genomic_DNA"/>
</dbReference>
<dbReference type="InterPro" id="IPR049122">
    <property type="entry name" value="A2MG_CUB"/>
</dbReference>
<evidence type="ECO:0000313" key="6">
    <source>
        <dbReference type="Proteomes" id="UP000542125"/>
    </source>
</evidence>
<dbReference type="Pfam" id="PF17962">
    <property type="entry name" value="bMG6"/>
    <property type="match status" value="1"/>
</dbReference>
<dbReference type="InterPro" id="IPR049120">
    <property type="entry name" value="A2M_bMG2"/>
</dbReference>
<dbReference type="Pfam" id="PF17973">
    <property type="entry name" value="bMG10"/>
    <property type="match status" value="1"/>
</dbReference>
<dbReference type="CDD" id="cd02891">
    <property type="entry name" value="A2M_like"/>
    <property type="match status" value="1"/>
</dbReference>
<feature type="domain" description="Alpha-2-macroglobulin" evidence="4">
    <location>
        <begin position="994"/>
        <end position="1083"/>
    </location>
</feature>
<dbReference type="InterPro" id="IPR011626">
    <property type="entry name" value="Alpha-macroglobulin_TED"/>
</dbReference>
<dbReference type="GO" id="GO:0005615">
    <property type="term" value="C:extracellular space"/>
    <property type="evidence" value="ECO:0007669"/>
    <property type="project" value="InterPro"/>
</dbReference>
<dbReference type="Pfam" id="PF11974">
    <property type="entry name" value="bMG3"/>
    <property type="match status" value="1"/>
</dbReference>
<name>A0A7Y9J0I2_9BURK</name>
<keyword evidence="6" id="KW-1185">Reference proteome</keyword>
<dbReference type="Pfam" id="PF07678">
    <property type="entry name" value="TED_complement"/>
    <property type="match status" value="1"/>
</dbReference>
<dbReference type="InterPro" id="IPR011625">
    <property type="entry name" value="A2M_N_BRD"/>
</dbReference>
<dbReference type="InterPro" id="IPR041203">
    <property type="entry name" value="Bact_A2M_MG5"/>
</dbReference>
<dbReference type="InterPro" id="IPR008930">
    <property type="entry name" value="Terpenoid_cyclase/PrenylTrfase"/>
</dbReference>
<dbReference type="Pfam" id="PF01835">
    <property type="entry name" value="MG2"/>
    <property type="match status" value="1"/>
</dbReference>
<dbReference type="InterPro" id="IPR041462">
    <property type="entry name" value="Bact_A2M_MG6"/>
</dbReference>
<dbReference type="PIRSF" id="PIRSF038980">
    <property type="entry name" value="A2M_bac"/>
    <property type="match status" value="1"/>
</dbReference>
<keyword evidence="2" id="KW-0732">Signal</keyword>
<dbReference type="PANTHER" id="PTHR40094:SF1">
    <property type="entry name" value="UBIQUITIN DOMAIN-CONTAINING PROTEIN"/>
    <property type="match status" value="1"/>
</dbReference>
<dbReference type="Pfam" id="PF07703">
    <property type="entry name" value="A2M_BRD"/>
    <property type="match status" value="1"/>
</dbReference>
<dbReference type="InterPro" id="IPR047565">
    <property type="entry name" value="Alpha-macroglob_thiol-ester_cl"/>
</dbReference>
<dbReference type="GO" id="GO:0004866">
    <property type="term" value="F:endopeptidase inhibitor activity"/>
    <property type="evidence" value="ECO:0007669"/>
    <property type="project" value="InterPro"/>
</dbReference>
<evidence type="ECO:0008006" key="7">
    <source>
        <dbReference type="Google" id="ProtNLM"/>
    </source>
</evidence>
<reference evidence="5 6" key="1">
    <citation type="submission" date="2020-07" db="EMBL/GenBank/DDBJ databases">
        <title>Genomic Encyclopedia of Type Strains, Phase IV (KMG-V): Genome sequencing to study the core and pangenomes of soil and plant-associated prokaryotes.</title>
        <authorList>
            <person name="Whitman W."/>
        </authorList>
    </citation>
    <scope>NUCLEOTIDE SEQUENCE [LARGE SCALE GENOMIC DNA]</scope>
    <source>
        <strain evidence="5 6">SAS40</strain>
    </source>
</reference>
<evidence type="ECO:0000256" key="2">
    <source>
        <dbReference type="ARBA" id="ARBA00022729"/>
    </source>
</evidence>
<dbReference type="InterPro" id="IPR026284">
    <property type="entry name" value="A2MG_proteobact"/>
</dbReference>
<dbReference type="PANTHER" id="PTHR40094">
    <property type="entry name" value="ALPHA-2-MACROGLOBULIN HOMOLOG"/>
    <property type="match status" value="1"/>
</dbReference>
<protein>
    <recommendedName>
        <fullName evidence="7">Alpha-2-macroglobulin</fullName>
    </recommendedName>
</protein>
<dbReference type="SMART" id="SM01360">
    <property type="entry name" value="A2M"/>
    <property type="match status" value="1"/>
</dbReference>
<evidence type="ECO:0000259" key="4">
    <source>
        <dbReference type="SMART" id="SM01360"/>
    </source>
</evidence>